<dbReference type="RefSeq" id="WP_046086679.1">
    <property type="nucleotide sequence ID" value="NZ_LAKD02000024.1"/>
</dbReference>
<proteinExistence type="predicted"/>
<dbReference type="InterPro" id="IPR029058">
    <property type="entry name" value="AB_hydrolase_fold"/>
</dbReference>
<comment type="caution">
    <text evidence="1">The sequence shown here is derived from an EMBL/GenBank/DDBJ whole genome shotgun (WGS) entry which is preliminary data.</text>
</comment>
<name>A0A1V4D8D9_9ACTN</name>
<dbReference type="SUPFAM" id="SSF53474">
    <property type="entry name" value="alpha/beta-Hydrolases"/>
    <property type="match status" value="1"/>
</dbReference>
<protein>
    <submittedName>
        <fullName evidence="1">Alpha/beta hydrolase</fullName>
    </submittedName>
</protein>
<dbReference type="EMBL" id="LAKD02000024">
    <property type="protein sequence ID" value="OPF81392.1"/>
    <property type="molecule type" value="Genomic_DNA"/>
</dbReference>
<dbReference type="GO" id="GO:0016787">
    <property type="term" value="F:hydrolase activity"/>
    <property type="evidence" value="ECO:0007669"/>
    <property type="project" value="UniProtKB-KW"/>
</dbReference>
<accession>A0A1V4D8D9</accession>
<evidence type="ECO:0000313" key="1">
    <source>
        <dbReference type="EMBL" id="OPF81392.1"/>
    </source>
</evidence>
<evidence type="ECO:0000313" key="2">
    <source>
        <dbReference type="Proteomes" id="UP000033615"/>
    </source>
</evidence>
<reference evidence="1" key="1">
    <citation type="submission" date="2016-12" db="EMBL/GenBank/DDBJ databases">
        <title>Genome sequence of Streptomyces antioxidans MUSC 164.</title>
        <authorList>
            <person name="Lee L.-H."/>
            <person name="Ser H.-L."/>
        </authorList>
    </citation>
    <scope>NUCLEOTIDE SEQUENCE [LARGE SCALE GENOMIC DNA]</scope>
    <source>
        <strain evidence="1">MUSC 164</strain>
    </source>
</reference>
<gene>
    <name evidence="1" type="ORF">VT50_0209990</name>
</gene>
<dbReference type="Proteomes" id="UP000033615">
    <property type="component" value="Unassembled WGS sequence"/>
</dbReference>
<dbReference type="OrthoDB" id="128799at2"/>
<keyword evidence="1" id="KW-0378">Hydrolase</keyword>
<keyword evidence="2" id="KW-1185">Reference proteome</keyword>
<dbReference type="Gene3D" id="3.40.50.1820">
    <property type="entry name" value="alpha/beta hydrolase"/>
    <property type="match status" value="1"/>
</dbReference>
<sequence>MGSEQTLVRLAETGQGVLMLRRPVRAPSSGVVLVHAPGENRTGNNYFLSNAATQMAEQGIAAVSFHLSGFGDSLGHKDAGIWGEQVAAAGAWLATEVSGRPVHFMARGAGAAILPEQAGLGQRVAISPPTPQEVRALAATSRQEIVTGVHPCPPEAAALWSALGAEPNLVGGLELPEKVLVDLAARLELPHWDHEVVPKGRDAQVRSRILLPADDLLVRMQTTRLGLTLTLIEFFRSWS</sequence>
<dbReference type="AlphaFoldDB" id="A0A1V4D8D9"/>
<organism evidence="1 2">
    <name type="scientific">Streptomyces antioxidans</name>
    <dbReference type="NCBI Taxonomy" id="1507734"/>
    <lineage>
        <taxon>Bacteria</taxon>
        <taxon>Bacillati</taxon>
        <taxon>Actinomycetota</taxon>
        <taxon>Actinomycetes</taxon>
        <taxon>Kitasatosporales</taxon>
        <taxon>Streptomycetaceae</taxon>
        <taxon>Streptomyces</taxon>
    </lineage>
</organism>